<feature type="transmembrane region" description="Helical" evidence="2">
    <location>
        <begin position="6"/>
        <end position="28"/>
    </location>
</feature>
<name>A0A8H7V2H4_9FUNG</name>
<comment type="caution">
    <text evidence="3">The sequence shown here is derived from an EMBL/GenBank/DDBJ whole genome shotgun (WGS) entry which is preliminary data.</text>
</comment>
<feature type="region of interest" description="Disordered" evidence="1">
    <location>
        <begin position="220"/>
        <end position="245"/>
    </location>
</feature>
<keyword evidence="2" id="KW-1133">Transmembrane helix</keyword>
<dbReference type="AlphaFoldDB" id="A0A8H7V2H4"/>
<feature type="compositionally biased region" description="Polar residues" evidence="1">
    <location>
        <begin position="258"/>
        <end position="282"/>
    </location>
</feature>
<keyword evidence="2" id="KW-0472">Membrane</keyword>
<proteinExistence type="predicted"/>
<organism evidence="3 4">
    <name type="scientific">Mucor saturninus</name>
    <dbReference type="NCBI Taxonomy" id="64648"/>
    <lineage>
        <taxon>Eukaryota</taxon>
        <taxon>Fungi</taxon>
        <taxon>Fungi incertae sedis</taxon>
        <taxon>Mucoromycota</taxon>
        <taxon>Mucoromycotina</taxon>
        <taxon>Mucoromycetes</taxon>
        <taxon>Mucorales</taxon>
        <taxon>Mucorineae</taxon>
        <taxon>Mucoraceae</taxon>
        <taxon>Mucor</taxon>
    </lineage>
</organism>
<accession>A0A8H7V2H4</accession>
<evidence type="ECO:0000256" key="1">
    <source>
        <dbReference type="SAM" id="MobiDB-lite"/>
    </source>
</evidence>
<feature type="region of interest" description="Disordered" evidence="1">
    <location>
        <begin position="258"/>
        <end position="286"/>
    </location>
</feature>
<feature type="compositionally biased region" description="Basic and acidic residues" evidence="1">
    <location>
        <begin position="233"/>
        <end position="245"/>
    </location>
</feature>
<protein>
    <submittedName>
        <fullName evidence="3">Uncharacterized protein</fullName>
    </submittedName>
</protein>
<dbReference type="EMBL" id="JAEPRD010000023">
    <property type="protein sequence ID" value="KAG2207741.1"/>
    <property type="molecule type" value="Genomic_DNA"/>
</dbReference>
<keyword evidence="4" id="KW-1185">Reference proteome</keyword>
<sequence>MSLLTTAFTILIIIPIVPLFAYVIGLLVPASHIVHRSSPFKISSKRLWDILINVNEYPQWQSKVEKVILCDSDDDETVFVEYSTRKRHTVIIHHERIQNQCLLRILEERHLSSLPPKIPTFSGSWTFEIIQEKEHDDQVTLKITEQGVIKKPMVRVTHLLLFGFFSRIDRFMNDLSKKIDADNQQLLVDSAQVEELSITCGKDDGLAVIEELEFSVPAKSVTDDESAAADESATDRSATDRSLDDELVGHATATTLLSSKVNDTPSATDQSQQLEPNDTLMTESRIVDKEWDLMSEIYERTPN</sequence>
<gene>
    <name evidence="3" type="ORF">INT47_011861</name>
</gene>
<evidence type="ECO:0000313" key="3">
    <source>
        <dbReference type="EMBL" id="KAG2207741.1"/>
    </source>
</evidence>
<dbReference type="Proteomes" id="UP000603453">
    <property type="component" value="Unassembled WGS sequence"/>
</dbReference>
<reference evidence="3" key="1">
    <citation type="submission" date="2020-12" db="EMBL/GenBank/DDBJ databases">
        <title>Metabolic potential, ecology and presence of endohyphal bacteria is reflected in genomic diversity of Mucoromycotina.</title>
        <authorList>
            <person name="Muszewska A."/>
            <person name="Okrasinska A."/>
            <person name="Steczkiewicz K."/>
            <person name="Drgas O."/>
            <person name="Orlowska M."/>
            <person name="Perlinska-Lenart U."/>
            <person name="Aleksandrzak-Piekarczyk T."/>
            <person name="Szatraj K."/>
            <person name="Zielenkiewicz U."/>
            <person name="Pilsyk S."/>
            <person name="Malc E."/>
            <person name="Mieczkowski P."/>
            <person name="Kruszewska J.S."/>
            <person name="Biernat P."/>
            <person name="Pawlowska J."/>
        </authorList>
    </citation>
    <scope>NUCLEOTIDE SEQUENCE</scope>
    <source>
        <strain evidence="3">WA0000017839</strain>
    </source>
</reference>
<evidence type="ECO:0000313" key="4">
    <source>
        <dbReference type="Proteomes" id="UP000603453"/>
    </source>
</evidence>
<evidence type="ECO:0000256" key="2">
    <source>
        <dbReference type="SAM" id="Phobius"/>
    </source>
</evidence>
<dbReference type="OrthoDB" id="2264734at2759"/>
<keyword evidence="2" id="KW-0812">Transmembrane</keyword>